<proteinExistence type="predicted"/>
<sequence>MSRLPVDMQSPQGVLLTRAITDFGYDGSVIDVGRRQKQFYQADKAVERRWGGFLRKKTRVNSSQILQMVFAVGSLQASHAKMVAYFMGFLNDALELVDAESNFPQPADDAGTIELKLFFRIAASAGTQAVPVFIDA</sequence>
<evidence type="ECO:0000313" key="1">
    <source>
        <dbReference type="EMBL" id="PRH42370.1"/>
    </source>
</evidence>
<protein>
    <submittedName>
        <fullName evidence="1">Uncharacterized protein</fullName>
    </submittedName>
</protein>
<dbReference type="EMBL" id="PVHK01000073">
    <property type="protein sequence ID" value="PRH42370.1"/>
    <property type="molecule type" value="Genomic_DNA"/>
</dbReference>
<dbReference type="AlphaFoldDB" id="A0AA44Y4C1"/>
<accession>A0AA44Y4C1</accession>
<name>A0AA44Y4C1_BURVI</name>
<gene>
    <name evidence="1" type="ORF">C6T65_10590</name>
</gene>
<organism evidence="1 2">
    <name type="scientific">Burkholderia vietnamiensis</name>
    <dbReference type="NCBI Taxonomy" id="60552"/>
    <lineage>
        <taxon>Bacteria</taxon>
        <taxon>Pseudomonadati</taxon>
        <taxon>Pseudomonadota</taxon>
        <taxon>Betaproteobacteria</taxon>
        <taxon>Burkholderiales</taxon>
        <taxon>Burkholderiaceae</taxon>
        <taxon>Burkholderia</taxon>
        <taxon>Burkholderia cepacia complex</taxon>
    </lineage>
</organism>
<comment type="caution">
    <text evidence="1">The sequence shown here is derived from an EMBL/GenBank/DDBJ whole genome shotgun (WGS) entry which is preliminary data.</text>
</comment>
<dbReference type="Proteomes" id="UP000237632">
    <property type="component" value="Unassembled WGS sequence"/>
</dbReference>
<reference evidence="1 2" key="1">
    <citation type="submission" date="2018-03" db="EMBL/GenBank/DDBJ databases">
        <authorList>
            <person name="Nguyen K."/>
            <person name="Fouts D."/>
            <person name="Sutton G."/>
        </authorList>
    </citation>
    <scope>NUCLEOTIDE SEQUENCE [LARGE SCALE GENOMIC DNA]</scope>
    <source>
        <strain evidence="1 2">AU3578</strain>
    </source>
</reference>
<evidence type="ECO:0000313" key="2">
    <source>
        <dbReference type="Proteomes" id="UP000237632"/>
    </source>
</evidence>